<name>A0A6S6VTP1_9PLEO</name>
<dbReference type="Proteomes" id="UP000472372">
    <property type="component" value="Chromosome 1"/>
</dbReference>
<protein>
    <submittedName>
        <fullName evidence="2">Uncharacterized protein</fullName>
    </submittedName>
</protein>
<evidence type="ECO:0000313" key="2">
    <source>
        <dbReference type="EMBL" id="CAE6995184.1"/>
    </source>
</evidence>
<dbReference type="AlphaFoldDB" id="A0A6S6VTP1"/>
<proteinExistence type="predicted"/>
<evidence type="ECO:0000256" key="1">
    <source>
        <dbReference type="SAM" id="MobiDB-lite"/>
    </source>
</evidence>
<gene>
    <name evidence="2" type="ORF">PTTW11_00056</name>
</gene>
<evidence type="ECO:0000313" key="3">
    <source>
        <dbReference type="Proteomes" id="UP000472372"/>
    </source>
</evidence>
<accession>A0A6S6VTP1</accession>
<dbReference type="EMBL" id="HG992977">
    <property type="protein sequence ID" value="CAE6995184.1"/>
    <property type="molecule type" value="Genomic_DNA"/>
</dbReference>
<organism evidence="2 3">
    <name type="scientific">Pyrenophora teres f. teres</name>
    <dbReference type="NCBI Taxonomy" id="97479"/>
    <lineage>
        <taxon>Eukaryota</taxon>
        <taxon>Fungi</taxon>
        <taxon>Dikarya</taxon>
        <taxon>Ascomycota</taxon>
        <taxon>Pezizomycotina</taxon>
        <taxon>Dothideomycetes</taxon>
        <taxon>Pleosporomycetidae</taxon>
        <taxon>Pleosporales</taxon>
        <taxon>Pleosporineae</taxon>
        <taxon>Pleosporaceae</taxon>
        <taxon>Pyrenophora</taxon>
    </lineage>
</organism>
<feature type="region of interest" description="Disordered" evidence="1">
    <location>
        <begin position="12"/>
        <end position="32"/>
    </location>
</feature>
<sequence>MEQPLISAHWSNVGVANTSGTPNSDGAPSTPDSLEVKFRYKSLPLDRQIRVLGLAPGAWDDTINCTLGTVDLDDKNLHYEAMLLTRKLSFATDCVSA</sequence>
<reference evidence="2" key="1">
    <citation type="submission" date="2021-02" db="EMBL/GenBank/DDBJ databases">
        <authorList>
            <person name="Syme A R."/>
            <person name="Syme A R."/>
            <person name="Moolhuijzen P."/>
        </authorList>
    </citation>
    <scope>NUCLEOTIDE SEQUENCE</scope>
    <source>
        <strain evidence="2">W1-1</strain>
    </source>
</reference>
<feature type="compositionally biased region" description="Polar residues" evidence="1">
    <location>
        <begin position="14"/>
        <end position="32"/>
    </location>
</feature>